<feature type="binding site" evidence="13">
    <location>
        <begin position="63"/>
        <end position="69"/>
    </location>
    <ligand>
        <name>substrate</name>
    </ligand>
</feature>
<feature type="active site" description="Proton donor" evidence="12">
    <location>
        <position position="76"/>
    </location>
</feature>
<evidence type="ECO:0000259" key="16">
    <source>
        <dbReference type="PROSITE" id="PS51747"/>
    </source>
</evidence>
<dbReference type="GO" id="GO:0008270">
    <property type="term" value="F:zinc ion binding"/>
    <property type="evidence" value="ECO:0007669"/>
    <property type="project" value="UniProtKB-UniRule"/>
</dbReference>
<keyword evidence="6 14" id="KW-0479">Metal-binding</keyword>
<dbReference type="PROSITE" id="PS00903">
    <property type="entry name" value="CYT_DCMP_DEAMINASES_1"/>
    <property type="match status" value="1"/>
</dbReference>
<protein>
    <recommendedName>
        <fullName evidence="5 15">Cytidine deaminase</fullName>
        <ecNumber evidence="4 15">3.5.4.5</ecNumber>
    </recommendedName>
    <alternativeName>
        <fullName evidence="9 15">Cytidine aminohydrolase</fullName>
    </alternativeName>
</protein>
<evidence type="ECO:0000256" key="7">
    <source>
        <dbReference type="ARBA" id="ARBA00022801"/>
    </source>
</evidence>
<feature type="binding site" evidence="14">
    <location>
        <position position="116"/>
    </location>
    <ligand>
        <name>Zn(2+)</name>
        <dbReference type="ChEBI" id="CHEBI:29105"/>
        <note>catalytic</note>
    </ligand>
</feature>
<feature type="binding site" evidence="14">
    <location>
        <position position="74"/>
    </location>
    <ligand>
        <name>Zn(2+)</name>
        <dbReference type="ChEBI" id="CHEBI:29105"/>
        <note>catalytic</note>
    </ligand>
</feature>
<evidence type="ECO:0000313" key="18">
    <source>
        <dbReference type="Proteomes" id="UP000179797"/>
    </source>
</evidence>
<keyword evidence="7 15" id="KW-0378">Hydrolase</keyword>
<organism evidence="17 18">
    <name type="scientific">Flammeovirga pacifica</name>
    <dbReference type="NCBI Taxonomy" id="915059"/>
    <lineage>
        <taxon>Bacteria</taxon>
        <taxon>Pseudomonadati</taxon>
        <taxon>Bacteroidota</taxon>
        <taxon>Cytophagia</taxon>
        <taxon>Cytophagales</taxon>
        <taxon>Flammeovirgaceae</taxon>
        <taxon>Flammeovirga</taxon>
    </lineage>
</organism>
<dbReference type="NCBIfam" id="NF004064">
    <property type="entry name" value="PRK05578.1"/>
    <property type="match status" value="1"/>
</dbReference>
<evidence type="ECO:0000313" key="17">
    <source>
        <dbReference type="EMBL" id="OHX67405.1"/>
    </source>
</evidence>
<comment type="caution">
    <text evidence="17">The sequence shown here is derived from an EMBL/GenBank/DDBJ whole genome shotgun (WGS) entry which is preliminary data.</text>
</comment>
<comment type="similarity">
    <text evidence="3 15">Belongs to the cytidine and deoxycytidylate deaminase family.</text>
</comment>
<comment type="function">
    <text evidence="2 15">This enzyme scavenges exogenous and endogenous cytidine and 2'-deoxycytidine for UMP synthesis.</text>
</comment>
<dbReference type="NCBIfam" id="TIGR01354">
    <property type="entry name" value="cyt_deam_tetra"/>
    <property type="match status" value="1"/>
</dbReference>
<dbReference type="Gene3D" id="3.40.140.10">
    <property type="entry name" value="Cytidine Deaminase, domain 2"/>
    <property type="match status" value="1"/>
</dbReference>
<dbReference type="Pfam" id="PF00383">
    <property type="entry name" value="dCMP_cyt_deam_1"/>
    <property type="match status" value="1"/>
</dbReference>
<dbReference type="PANTHER" id="PTHR11644:SF2">
    <property type="entry name" value="CYTIDINE DEAMINASE"/>
    <property type="match status" value="1"/>
</dbReference>
<evidence type="ECO:0000256" key="8">
    <source>
        <dbReference type="ARBA" id="ARBA00022833"/>
    </source>
</evidence>
<evidence type="ECO:0000256" key="5">
    <source>
        <dbReference type="ARBA" id="ARBA00018266"/>
    </source>
</evidence>
<keyword evidence="18" id="KW-1185">Reference proteome</keyword>
<dbReference type="CDD" id="cd01283">
    <property type="entry name" value="cytidine_deaminase"/>
    <property type="match status" value="1"/>
</dbReference>
<dbReference type="EMBL" id="JRYR02000001">
    <property type="protein sequence ID" value="OHX67405.1"/>
    <property type="molecule type" value="Genomic_DNA"/>
</dbReference>
<dbReference type="InterPro" id="IPR002125">
    <property type="entry name" value="CMP_dCMP_dom"/>
</dbReference>
<dbReference type="GO" id="GO:0042802">
    <property type="term" value="F:identical protein binding"/>
    <property type="evidence" value="ECO:0007669"/>
    <property type="project" value="UniProtKB-ARBA"/>
</dbReference>
<accession>A0A1S1Z2T3</accession>
<dbReference type="PROSITE" id="PS51747">
    <property type="entry name" value="CYT_DCMP_DEAMINASES_2"/>
    <property type="match status" value="1"/>
</dbReference>
<dbReference type="Proteomes" id="UP000179797">
    <property type="component" value="Unassembled WGS sequence"/>
</dbReference>
<comment type="catalytic activity">
    <reaction evidence="10 15">
        <text>2'-deoxycytidine + H2O + H(+) = 2'-deoxyuridine + NH4(+)</text>
        <dbReference type="Rhea" id="RHEA:13433"/>
        <dbReference type="ChEBI" id="CHEBI:15377"/>
        <dbReference type="ChEBI" id="CHEBI:15378"/>
        <dbReference type="ChEBI" id="CHEBI:15698"/>
        <dbReference type="ChEBI" id="CHEBI:16450"/>
        <dbReference type="ChEBI" id="CHEBI:28938"/>
        <dbReference type="EC" id="3.5.4.5"/>
    </reaction>
</comment>
<evidence type="ECO:0000256" key="3">
    <source>
        <dbReference type="ARBA" id="ARBA00006576"/>
    </source>
</evidence>
<name>A0A1S1Z2T3_FLAPC</name>
<dbReference type="InterPro" id="IPR050202">
    <property type="entry name" value="Cyt/Deoxycyt_deaminase"/>
</dbReference>
<dbReference type="InterPro" id="IPR006262">
    <property type="entry name" value="Cyt_deam_tetra"/>
</dbReference>
<evidence type="ECO:0000256" key="2">
    <source>
        <dbReference type="ARBA" id="ARBA00003949"/>
    </source>
</evidence>
<evidence type="ECO:0000256" key="6">
    <source>
        <dbReference type="ARBA" id="ARBA00022723"/>
    </source>
</evidence>
<dbReference type="RefSeq" id="WP_044228507.1">
    <property type="nucleotide sequence ID" value="NZ_JRYR02000001.1"/>
</dbReference>
<dbReference type="InterPro" id="IPR016193">
    <property type="entry name" value="Cytidine_deaminase-like"/>
</dbReference>
<evidence type="ECO:0000256" key="12">
    <source>
        <dbReference type="PIRSR" id="PIRSR606262-1"/>
    </source>
</evidence>
<evidence type="ECO:0000256" key="4">
    <source>
        <dbReference type="ARBA" id="ARBA00012783"/>
    </source>
</evidence>
<dbReference type="InterPro" id="IPR016192">
    <property type="entry name" value="APOBEC/CMP_deaminase_Zn-bd"/>
</dbReference>
<dbReference type="GO" id="GO:0005829">
    <property type="term" value="C:cytosol"/>
    <property type="evidence" value="ECO:0007669"/>
    <property type="project" value="TreeGrafter"/>
</dbReference>
<proteinExistence type="inferred from homology"/>
<sequence>MPKKININIEIITYGELNDLAKEDQELLEAAEKATFTSYAPYSNFNVGAALRLENNDIIIGNNQENAAYPSGMCAERTAMYFAGSKYPNTTIKTIAIAARKGEEKEFIPISPCGSCRQAMLEYEVKQDENIRVIMKGTDQIYELSSISDLLPFKFTQKDLFE</sequence>
<evidence type="ECO:0000256" key="1">
    <source>
        <dbReference type="ARBA" id="ARBA00001947"/>
    </source>
</evidence>
<evidence type="ECO:0000256" key="10">
    <source>
        <dbReference type="ARBA" id="ARBA00049252"/>
    </source>
</evidence>
<evidence type="ECO:0000256" key="9">
    <source>
        <dbReference type="ARBA" id="ARBA00032005"/>
    </source>
</evidence>
<dbReference type="GO" id="GO:0072527">
    <property type="term" value="P:pyrimidine-containing compound metabolic process"/>
    <property type="evidence" value="ECO:0007669"/>
    <property type="project" value="UniProtKB-ARBA"/>
</dbReference>
<evidence type="ECO:0000256" key="14">
    <source>
        <dbReference type="PIRSR" id="PIRSR606262-3"/>
    </source>
</evidence>
<dbReference type="EC" id="3.5.4.5" evidence="4 15"/>
<dbReference type="PANTHER" id="PTHR11644">
    <property type="entry name" value="CYTIDINE DEAMINASE"/>
    <property type="match status" value="1"/>
</dbReference>
<dbReference type="OrthoDB" id="9795347at2"/>
<comment type="cofactor">
    <cofactor evidence="1 14 15">
        <name>Zn(2+)</name>
        <dbReference type="ChEBI" id="CHEBI:29105"/>
    </cofactor>
</comment>
<evidence type="ECO:0000256" key="11">
    <source>
        <dbReference type="ARBA" id="ARBA00049558"/>
    </source>
</evidence>
<gene>
    <name evidence="17" type="ORF">NH26_14165</name>
</gene>
<dbReference type="STRING" id="915059.NH26_14165"/>
<evidence type="ECO:0000256" key="15">
    <source>
        <dbReference type="RuleBase" id="RU364006"/>
    </source>
</evidence>
<feature type="binding site" evidence="14">
    <location>
        <position position="113"/>
    </location>
    <ligand>
        <name>Zn(2+)</name>
        <dbReference type="ChEBI" id="CHEBI:29105"/>
        <note>catalytic</note>
    </ligand>
</feature>
<dbReference type="AlphaFoldDB" id="A0A1S1Z2T3"/>
<keyword evidence="8 14" id="KW-0862">Zinc</keyword>
<dbReference type="SUPFAM" id="SSF53927">
    <property type="entry name" value="Cytidine deaminase-like"/>
    <property type="match status" value="1"/>
</dbReference>
<comment type="catalytic activity">
    <reaction evidence="11 15">
        <text>cytidine + H2O + H(+) = uridine + NH4(+)</text>
        <dbReference type="Rhea" id="RHEA:16069"/>
        <dbReference type="ChEBI" id="CHEBI:15377"/>
        <dbReference type="ChEBI" id="CHEBI:15378"/>
        <dbReference type="ChEBI" id="CHEBI:16704"/>
        <dbReference type="ChEBI" id="CHEBI:17562"/>
        <dbReference type="ChEBI" id="CHEBI:28938"/>
        <dbReference type="EC" id="3.5.4.5"/>
    </reaction>
</comment>
<reference evidence="17 18" key="1">
    <citation type="journal article" date="2012" name="Int. J. Syst. Evol. Microbiol.">
        <title>Flammeovirga pacifica sp. nov., isolated from deep-sea sediment.</title>
        <authorList>
            <person name="Xu H."/>
            <person name="Fu Y."/>
            <person name="Yang N."/>
            <person name="Ding Z."/>
            <person name="Lai Q."/>
            <person name="Zeng R."/>
        </authorList>
    </citation>
    <scope>NUCLEOTIDE SEQUENCE [LARGE SCALE GENOMIC DNA]</scope>
    <source>
        <strain evidence="18">DSM 24597 / LMG 26175 / WPAGA1</strain>
    </source>
</reference>
<feature type="domain" description="CMP/dCMP-type deaminase" evidence="16">
    <location>
        <begin position="22"/>
        <end position="158"/>
    </location>
</feature>
<dbReference type="GO" id="GO:0055086">
    <property type="term" value="P:nucleobase-containing small molecule metabolic process"/>
    <property type="evidence" value="ECO:0007669"/>
    <property type="project" value="UniProtKB-ARBA"/>
</dbReference>
<dbReference type="GO" id="GO:0004126">
    <property type="term" value="F:cytidine deaminase activity"/>
    <property type="evidence" value="ECO:0007669"/>
    <property type="project" value="UniProtKB-UniRule"/>
</dbReference>
<evidence type="ECO:0000256" key="13">
    <source>
        <dbReference type="PIRSR" id="PIRSR606262-2"/>
    </source>
</evidence>